<reference evidence="4 5" key="1">
    <citation type="submission" date="2021-08" db="EMBL/GenBank/DDBJ databases">
        <title>Comparative Genomics Analysis of the Genus Qipengyuania Reveals Extensive Genetic Diversity and Metabolic Versatility, Including the Description of Fifteen Novel Species.</title>
        <authorList>
            <person name="Liu Y."/>
        </authorList>
    </citation>
    <scope>NUCLEOTIDE SEQUENCE [LARGE SCALE GENOMIC DNA]</scope>
    <source>
        <strain evidence="4 5">1NDH13</strain>
    </source>
</reference>
<dbReference type="PANTHER" id="PTHR33619">
    <property type="entry name" value="POLYSACCHARIDE EXPORT PROTEIN GFCE-RELATED"/>
    <property type="match status" value="1"/>
</dbReference>
<dbReference type="RefSeq" id="WP_221424941.1">
    <property type="nucleotide sequence ID" value="NZ_CP081295.1"/>
</dbReference>
<evidence type="ECO:0000313" key="4">
    <source>
        <dbReference type="EMBL" id="QZD89459.1"/>
    </source>
</evidence>
<dbReference type="Proteomes" id="UP000824281">
    <property type="component" value="Chromosome"/>
</dbReference>
<dbReference type="EMBL" id="CP081295">
    <property type="protein sequence ID" value="QZD89459.1"/>
    <property type="molecule type" value="Genomic_DNA"/>
</dbReference>
<evidence type="ECO:0000259" key="3">
    <source>
        <dbReference type="Pfam" id="PF10531"/>
    </source>
</evidence>
<name>A0ABX8ZP07_9SPHN</name>
<organism evidence="4 5">
    <name type="scientific">Qipengyuania aurantiaca</name>
    <dbReference type="NCBI Taxonomy" id="2867233"/>
    <lineage>
        <taxon>Bacteria</taxon>
        <taxon>Pseudomonadati</taxon>
        <taxon>Pseudomonadota</taxon>
        <taxon>Alphaproteobacteria</taxon>
        <taxon>Sphingomonadales</taxon>
        <taxon>Erythrobacteraceae</taxon>
        <taxon>Qipengyuania</taxon>
    </lineage>
</organism>
<keyword evidence="1" id="KW-0732">Signal</keyword>
<dbReference type="Pfam" id="PF02563">
    <property type="entry name" value="Poly_export"/>
    <property type="match status" value="1"/>
</dbReference>
<evidence type="ECO:0000256" key="1">
    <source>
        <dbReference type="ARBA" id="ARBA00022729"/>
    </source>
</evidence>
<feature type="domain" description="Soluble ligand binding" evidence="3">
    <location>
        <begin position="126"/>
        <end position="174"/>
    </location>
</feature>
<dbReference type="InterPro" id="IPR003715">
    <property type="entry name" value="Poly_export_N"/>
</dbReference>
<dbReference type="Gene3D" id="3.30.1950.10">
    <property type="entry name" value="wza like domain"/>
    <property type="match status" value="1"/>
</dbReference>
<sequence length="229" mass="24617">MPKTTRAALAASTLLLAGCFSPSSDLPKGELAYRTMPAASDKIGAQEYRIGVLDTLSIRVFQESELTFDELSVNSAGTINFPFIGEMTAIGKTPIELSREIEAGLGSRYIRDPQVVVGVVSSAAQRVTVDGEVEQPGVYEIAGTSSLLESVARARGITSVGVDDEVIIFRMINGERHGAIFDLKAIREGRADDPEVLGGDRIVVGYSALRGTWQSFLRAAPLFNAFTRF</sequence>
<dbReference type="Pfam" id="PF10531">
    <property type="entry name" value="SLBB"/>
    <property type="match status" value="1"/>
</dbReference>
<keyword evidence="5" id="KW-1185">Reference proteome</keyword>
<evidence type="ECO:0000313" key="5">
    <source>
        <dbReference type="Proteomes" id="UP000824281"/>
    </source>
</evidence>
<dbReference type="PANTHER" id="PTHR33619:SF3">
    <property type="entry name" value="POLYSACCHARIDE EXPORT PROTEIN GFCE-RELATED"/>
    <property type="match status" value="1"/>
</dbReference>
<gene>
    <name evidence="4" type="ORF">K3148_11660</name>
</gene>
<dbReference type="PROSITE" id="PS51257">
    <property type="entry name" value="PROKAR_LIPOPROTEIN"/>
    <property type="match status" value="1"/>
</dbReference>
<proteinExistence type="predicted"/>
<dbReference type="InterPro" id="IPR049712">
    <property type="entry name" value="Poly_export"/>
</dbReference>
<protein>
    <submittedName>
        <fullName evidence="4">Polysaccharide export protein</fullName>
    </submittedName>
</protein>
<evidence type="ECO:0000259" key="2">
    <source>
        <dbReference type="Pfam" id="PF02563"/>
    </source>
</evidence>
<accession>A0ABX8ZP07</accession>
<dbReference type="InterPro" id="IPR019554">
    <property type="entry name" value="Soluble_ligand-bd"/>
</dbReference>
<feature type="domain" description="Polysaccharide export protein N-terminal" evidence="2">
    <location>
        <begin position="46"/>
        <end position="119"/>
    </location>
</feature>